<evidence type="ECO:0000313" key="6">
    <source>
        <dbReference type="Proteomes" id="UP000570851"/>
    </source>
</evidence>
<comment type="caution">
    <text evidence="5">The sequence shown here is derived from an EMBL/GenBank/DDBJ whole genome shotgun (WGS) entry which is preliminary data.</text>
</comment>
<dbReference type="InterPro" id="IPR050343">
    <property type="entry name" value="RsuA_PseudoU_synthase"/>
</dbReference>
<dbReference type="PANTHER" id="PTHR47683:SF2">
    <property type="entry name" value="RNA-BINDING S4 DOMAIN-CONTAINING PROTEIN"/>
    <property type="match status" value="1"/>
</dbReference>
<dbReference type="InterPro" id="IPR042092">
    <property type="entry name" value="PsdUridine_s_RsuA/RluB/E/F_cat"/>
</dbReference>
<sequence>MTNDDRYIIFHKPYGVLSQFTQESPKHITLKDYIDVPNVYPVGRLDWDSEGLLLLTNNGRLQHRLSDPRFGHERTYWVQVERIPDEEAINRLQAGVEIQDYRTRPAKVRLLPEYPPVGDRQPPIRFRKNVPTAWLEMTLTEGKNRQVRRMTAAVGFPTLRLLRVSIGHLRLDGLALGEWRDLTSLELKLLHDSSRSRGISKFSR</sequence>
<name>A0ABR6SFL0_ANAVA</name>
<dbReference type="Gene3D" id="3.30.70.1560">
    <property type="entry name" value="Alpha-L RNA-binding motif"/>
    <property type="match status" value="1"/>
</dbReference>
<dbReference type="InterPro" id="IPR006145">
    <property type="entry name" value="PsdUridine_synth_RsuA/RluA"/>
</dbReference>
<dbReference type="GeneID" id="58723006"/>
<dbReference type="Proteomes" id="UP000570851">
    <property type="component" value="Unassembled WGS sequence"/>
</dbReference>
<keyword evidence="6" id="KW-1185">Reference proteome</keyword>
<feature type="domain" description="Pseudouridine synthase RsuA/RluA-like" evidence="4">
    <location>
        <begin position="7"/>
        <end position="153"/>
    </location>
</feature>
<dbReference type="RefSeq" id="WP_011317240.1">
    <property type="nucleotide sequence ID" value="NZ_JACKZP010000173.1"/>
</dbReference>
<evidence type="ECO:0000259" key="4">
    <source>
        <dbReference type="Pfam" id="PF00849"/>
    </source>
</evidence>
<dbReference type="PANTHER" id="PTHR47683">
    <property type="entry name" value="PSEUDOURIDINE SYNTHASE FAMILY PROTEIN-RELATED"/>
    <property type="match status" value="1"/>
</dbReference>
<dbReference type="InterPro" id="IPR020094">
    <property type="entry name" value="TruA/RsuA/RluB/E/F_N"/>
</dbReference>
<evidence type="ECO:0000256" key="3">
    <source>
        <dbReference type="RuleBase" id="RU003887"/>
    </source>
</evidence>
<accession>A0ABR6SFL0</accession>
<evidence type="ECO:0000256" key="1">
    <source>
        <dbReference type="ARBA" id="ARBA00008348"/>
    </source>
</evidence>
<dbReference type="InterPro" id="IPR020103">
    <property type="entry name" value="PsdUridine_synth_cat_dom_sf"/>
</dbReference>
<dbReference type="Gene3D" id="3.30.70.580">
    <property type="entry name" value="Pseudouridine synthase I, catalytic domain, N-terminal subdomain"/>
    <property type="match status" value="1"/>
</dbReference>
<organism evidence="5 6">
    <name type="scientific">Trichormus variabilis N2B</name>
    <dbReference type="NCBI Taxonomy" id="2681315"/>
    <lineage>
        <taxon>Bacteria</taxon>
        <taxon>Bacillati</taxon>
        <taxon>Cyanobacteriota</taxon>
        <taxon>Cyanophyceae</taxon>
        <taxon>Nostocales</taxon>
        <taxon>Nostocaceae</taxon>
        <taxon>Trichormus</taxon>
    </lineage>
</organism>
<dbReference type="CDD" id="cd02566">
    <property type="entry name" value="PseudoU_synth_RluE"/>
    <property type="match status" value="1"/>
</dbReference>
<evidence type="ECO:0000313" key="5">
    <source>
        <dbReference type="EMBL" id="MBC1305206.1"/>
    </source>
</evidence>
<comment type="similarity">
    <text evidence="1 3">Belongs to the pseudouridine synthase RsuA family.</text>
</comment>
<dbReference type="EMBL" id="JACKZP010000173">
    <property type="protein sequence ID" value="MBC1305206.1"/>
    <property type="molecule type" value="Genomic_DNA"/>
</dbReference>
<dbReference type="PROSITE" id="PS01149">
    <property type="entry name" value="PSI_RSU"/>
    <property type="match status" value="1"/>
</dbReference>
<dbReference type="EC" id="5.4.99.-" evidence="3"/>
<dbReference type="SUPFAM" id="SSF55120">
    <property type="entry name" value="Pseudouridine synthase"/>
    <property type="match status" value="1"/>
</dbReference>
<dbReference type="InterPro" id="IPR018496">
    <property type="entry name" value="PsdUridine_synth_RsuA/RluB_CS"/>
</dbReference>
<protein>
    <recommendedName>
        <fullName evidence="3">Pseudouridine synthase</fullName>
        <ecNumber evidence="3">5.4.99.-</ecNumber>
    </recommendedName>
</protein>
<dbReference type="InterPro" id="IPR000748">
    <property type="entry name" value="PsdUridine_synth_RsuA/RluB/E/F"/>
</dbReference>
<gene>
    <name evidence="5" type="ORF">GNE12_25175</name>
</gene>
<dbReference type="Pfam" id="PF00849">
    <property type="entry name" value="PseudoU_synth_2"/>
    <property type="match status" value="1"/>
</dbReference>
<reference evidence="5 6" key="1">
    <citation type="submission" date="2019-11" db="EMBL/GenBank/DDBJ databases">
        <title>Comparison of genomes from free-living endosymbiotic cyanobacteria isolated from Azolla.</title>
        <authorList>
            <person name="Thiel T."/>
            <person name="Pratte B."/>
        </authorList>
    </citation>
    <scope>NUCLEOTIDE SEQUENCE [LARGE SCALE GENOMIC DNA]</scope>
    <source>
        <strain evidence="5 6">N2B</strain>
    </source>
</reference>
<keyword evidence="2 3" id="KW-0413">Isomerase</keyword>
<evidence type="ECO:0000256" key="2">
    <source>
        <dbReference type="ARBA" id="ARBA00023235"/>
    </source>
</evidence>
<dbReference type="NCBIfam" id="TIGR00093">
    <property type="entry name" value="pseudouridine synthase"/>
    <property type="match status" value="1"/>
</dbReference>
<proteinExistence type="inferred from homology"/>